<dbReference type="RefSeq" id="WP_122937112.1">
    <property type="nucleotide sequence ID" value="NZ_JBHSNT010000008.1"/>
</dbReference>
<dbReference type="AlphaFoldDB" id="A0A3M8ACU2"/>
<accession>A0A3M8ACU2</accession>
<dbReference type="Proteomes" id="UP000275048">
    <property type="component" value="Unassembled WGS sequence"/>
</dbReference>
<proteinExistence type="predicted"/>
<dbReference type="Gene3D" id="2.60.300.12">
    <property type="entry name" value="HesB-like domain"/>
    <property type="match status" value="1"/>
</dbReference>
<organism evidence="1 2">
    <name type="scientific">Agromyces tardus</name>
    <dbReference type="NCBI Taxonomy" id="2583849"/>
    <lineage>
        <taxon>Bacteria</taxon>
        <taxon>Bacillati</taxon>
        <taxon>Actinomycetota</taxon>
        <taxon>Actinomycetes</taxon>
        <taxon>Micrococcales</taxon>
        <taxon>Microbacteriaceae</taxon>
        <taxon>Agromyces</taxon>
    </lineage>
</organism>
<dbReference type="SUPFAM" id="SSF89360">
    <property type="entry name" value="HesB-like domain"/>
    <property type="match status" value="1"/>
</dbReference>
<protein>
    <submittedName>
        <fullName evidence="1">Fe-S cluster assembly protein HesB</fullName>
    </submittedName>
</protein>
<reference evidence="1 2" key="1">
    <citation type="submission" date="2018-10" db="EMBL/GenBank/DDBJ databases">
        <title>Isolation, diversity and antibacterial activity of antinobacteria from the wheat rhizosphere soil.</title>
        <authorList>
            <person name="Sun T."/>
        </authorList>
    </citation>
    <scope>NUCLEOTIDE SEQUENCE [LARGE SCALE GENOMIC DNA]</scope>
    <source>
        <strain evidence="1 2">SJ-23</strain>
    </source>
</reference>
<keyword evidence="2" id="KW-1185">Reference proteome</keyword>
<name>A0A3M8ACU2_9MICO</name>
<dbReference type="EMBL" id="RHHB01000020">
    <property type="protein sequence ID" value="RNB48367.1"/>
    <property type="molecule type" value="Genomic_DNA"/>
</dbReference>
<dbReference type="OrthoDB" id="4868950at2"/>
<comment type="caution">
    <text evidence="1">The sequence shown here is derived from an EMBL/GenBank/DDBJ whole genome shotgun (WGS) entry which is preliminary data.</text>
</comment>
<evidence type="ECO:0000313" key="1">
    <source>
        <dbReference type="EMBL" id="RNB48367.1"/>
    </source>
</evidence>
<sequence>MLTLTDIASTVVKEIVSRSDAPEGAGLRIEAENTDATQFNVAIAPMPEEHDAVIEQGGARVYLGEAAAKSLDDKTLDARVDEDGRVTFDVLPQHL</sequence>
<gene>
    <name evidence="1" type="ORF">EDM22_11080</name>
</gene>
<dbReference type="InterPro" id="IPR035903">
    <property type="entry name" value="HesB-like_dom_sf"/>
</dbReference>
<evidence type="ECO:0000313" key="2">
    <source>
        <dbReference type="Proteomes" id="UP000275048"/>
    </source>
</evidence>